<dbReference type="InParanoid" id="A0A543AW23"/>
<feature type="transmembrane region" description="Helical" evidence="8">
    <location>
        <begin position="223"/>
        <end position="246"/>
    </location>
</feature>
<feature type="transmembrane region" description="Helical" evidence="8">
    <location>
        <begin position="307"/>
        <end position="327"/>
    </location>
</feature>
<dbReference type="InterPro" id="IPR003445">
    <property type="entry name" value="Cat_transpt"/>
</dbReference>
<keyword evidence="6" id="KW-0406">Ion transport</keyword>
<evidence type="ECO:0000256" key="7">
    <source>
        <dbReference type="ARBA" id="ARBA00023136"/>
    </source>
</evidence>
<feature type="transmembrane region" description="Helical" evidence="8">
    <location>
        <begin position="189"/>
        <end position="211"/>
    </location>
</feature>
<dbReference type="RefSeq" id="WP_142038708.1">
    <property type="nucleotide sequence ID" value="NZ_JBHTGS010000001.1"/>
</dbReference>
<evidence type="ECO:0000256" key="5">
    <source>
        <dbReference type="ARBA" id="ARBA00022989"/>
    </source>
</evidence>
<evidence type="ECO:0000256" key="2">
    <source>
        <dbReference type="ARBA" id="ARBA00022448"/>
    </source>
</evidence>
<evidence type="ECO:0000313" key="10">
    <source>
        <dbReference type="Proteomes" id="UP000317043"/>
    </source>
</evidence>
<dbReference type="GO" id="GO:0005886">
    <property type="term" value="C:plasma membrane"/>
    <property type="evidence" value="ECO:0007669"/>
    <property type="project" value="UniProtKB-SubCell"/>
</dbReference>
<keyword evidence="2" id="KW-0813">Transport</keyword>
<keyword evidence="7 8" id="KW-0472">Membrane</keyword>
<name>A0A543AW23_9ACTN</name>
<organism evidence="9 10">
    <name type="scientific">Stackebrandtia endophytica</name>
    <dbReference type="NCBI Taxonomy" id="1496996"/>
    <lineage>
        <taxon>Bacteria</taxon>
        <taxon>Bacillati</taxon>
        <taxon>Actinomycetota</taxon>
        <taxon>Actinomycetes</taxon>
        <taxon>Glycomycetales</taxon>
        <taxon>Glycomycetaceae</taxon>
        <taxon>Stackebrandtia</taxon>
    </lineage>
</organism>
<comment type="subcellular location">
    <subcellularLocation>
        <location evidence="1">Cell membrane</location>
        <topology evidence="1">Multi-pass membrane protein</topology>
    </subcellularLocation>
</comment>
<dbReference type="PANTHER" id="PTHR32024">
    <property type="entry name" value="TRK SYSTEM POTASSIUM UPTAKE PROTEIN TRKG-RELATED"/>
    <property type="match status" value="1"/>
</dbReference>
<proteinExistence type="predicted"/>
<dbReference type="Pfam" id="PF02386">
    <property type="entry name" value="TrkH"/>
    <property type="match status" value="1"/>
</dbReference>
<dbReference type="EMBL" id="VFOW01000001">
    <property type="protein sequence ID" value="TQL76785.1"/>
    <property type="molecule type" value="Genomic_DNA"/>
</dbReference>
<dbReference type="GO" id="GO:0008324">
    <property type="term" value="F:monoatomic cation transmembrane transporter activity"/>
    <property type="evidence" value="ECO:0007669"/>
    <property type="project" value="InterPro"/>
</dbReference>
<accession>A0A543AW23</accession>
<keyword evidence="10" id="KW-1185">Reference proteome</keyword>
<dbReference type="AlphaFoldDB" id="A0A543AW23"/>
<evidence type="ECO:0000256" key="1">
    <source>
        <dbReference type="ARBA" id="ARBA00004651"/>
    </source>
</evidence>
<evidence type="ECO:0000256" key="8">
    <source>
        <dbReference type="SAM" id="Phobius"/>
    </source>
</evidence>
<feature type="transmembrane region" description="Helical" evidence="8">
    <location>
        <begin position="72"/>
        <end position="97"/>
    </location>
</feature>
<feature type="transmembrane region" description="Helical" evidence="8">
    <location>
        <begin position="38"/>
        <end position="60"/>
    </location>
</feature>
<dbReference type="GO" id="GO:0030001">
    <property type="term" value="P:metal ion transport"/>
    <property type="evidence" value="ECO:0007669"/>
    <property type="project" value="UniProtKB-ARBA"/>
</dbReference>
<feature type="transmembrane region" description="Helical" evidence="8">
    <location>
        <begin position="156"/>
        <end position="177"/>
    </location>
</feature>
<evidence type="ECO:0000256" key="6">
    <source>
        <dbReference type="ARBA" id="ARBA00023065"/>
    </source>
</evidence>
<feature type="transmembrane region" description="Helical" evidence="8">
    <location>
        <begin position="348"/>
        <end position="369"/>
    </location>
</feature>
<reference evidence="9 10" key="1">
    <citation type="submission" date="2019-06" db="EMBL/GenBank/DDBJ databases">
        <title>Sequencing the genomes of 1000 actinobacteria strains.</title>
        <authorList>
            <person name="Klenk H.-P."/>
        </authorList>
    </citation>
    <scope>NUCLEOTIDE SEQUENCE [LARGE SCALE GENOMIC DNA]</scope>
    <source>
        <strain evidence="9 10">DSM 45928</strain>
    </source>
</reference>
<keyword evidence="3" id="KW-1003">Cell membrane</keyword>
<keyword evidence="4 8" id="KW-0812">Transmembrane</keyword>
<evidence type="ECO:0000256" key="4">
    <source>
        <dbReference type="ARBA" id="ARBA00022692"/>
    </source>
</evidence>
<feature type="transmembrane region" description="Helical" evidence="8">
    <location>
        <begin position="405"/>
        <end position="426"/>
    </location>
</feature>
<protein>
    <submittedName>
        <fullName evidence="9">Potassium uptake TrkH family protein</fullName>
    </submittedName>
</protein>
<comment type="caution">
    <text evidence="9">The sequence shown here is derived from an EMBL/GenBank/DDBJ whole genome shotgun (WGS) entry which is preliminary data.</text>
</comment>
<feature type="transmembrane region" description="Helical" evidence="8">
    <location>
        <begin position="123"/>
        <end position="144"/>
    </location>
</feature>
<dbReference type="PANTHER" id="PTHR32024:SF1">
    <property type="entry name" value="KTR SYSTEM POTASSIUM UPTAKE PROTEIN B"/>
    <property type="match status" value="1"/>
</dbReference>
<keyword evidence="5 8" id="KW-1133">Transmembrane helix</keyword>
<dbReference type="OrthoDB" id="9810952at2"/>
<sequence>MLRISRHPARTVALAFLLVVVAGTGLLALPIATEGPQAADLLTALFTAVSAVCVTGLIVVDTPSYWSAFGETVIVVLIQVGGFGIMTFATLLGMAVLGRWRLAGRLVAQAETKTIRLGDVRGVILRVGLITFTVELVIAVILFARWHFGYGYDIATAAWHSVFHSISAFNNAGFALYPDNLESFATDAVIMLPIALAVIIGGIGFPVLVELARKVKQPRHWSIHTKITLIGTAVLLVVGFIAYLALEWRNPHTIGTFGWLDKIQSSFVASVMPRTAGFNAIPIGDLHRETLAVTDVLMFIGGGSGGTAGGIKVTTFLLLWFVILAEIRGDPNVSVFNRNITPQVQRQALTVVLLGVGAVGAATIALLTLTDHPLDAVVFEAVSAFATVGLSTGITADVGTVGQSILIVLMFMGRVGTITFATALALRARPLHYRFPDERPIVG</sequence>
<evidence type="ECO:0000256" key="3">
    <source>
        <dbReference type="ARBA" id="ARBA00022475"/>
    </source>
</evidence>
<evidence type="ECO:0000313" key="9">
    <source>
        <dbReference type="EMBL" id="TQL76785.1"/>
    </source>
</evidence>
<gene>
    <name evidence="9" type="ORF">FB566_2322</name>
</gene>
<dbReference type="Proteomes" id="UP000317043">
    <property type="component" value="Unassembled WGS sequence"/>
</dbReference>